<gene>
    <name evidence="1" type="ORF">COK99_01715</name>
</gene>
<evidence type="ECO:0000313" key="1">
    <source>
        <dbReference type="EMBL" id="PFV35766.1"/>
    </source>
</evidence>
<dbReference type="RefSeq" id="WP_098685606.1">
    <property type="nucleotide sequence ID" value="NZ_NVDU01000003.1"/>
</dbReference>
<protein>
    <submittedName>
        <fullName evidence="1">Uncharacterized protein</fullName>
    </submittedName>
</protein>
<dbReference type="AlphaFoldDB" id="A0A9X7GFV6"/>
<organism evidence="1 2">
    <name type="scientific">Bacillus thuringiensis</name>
    <dbReference type="NCBI Taxonomy" id="1428"/>
    <lineage>
        <taxon>Bacteria</taxon>
        <taxon>Bacillati</taxon>
        <taxon>Bacillota</taxon>
        <taxon>Bacilli</taxon>
        <taxon>Bacillales</taxon>
        <taxon>Bacillaceae</taxon>
        <taxon>Bacillus</taxon>
        <taxon>Bacillus cereus group</taxon>
    </lineage>
</organism>
<reference evidence="1 2" key="1">
    <citation type="submission" date="2017-09" db="EMBL/GenBank/DDBJ databases">
        <title>Large-scale bioinformatics analysis of Bacillus genomes uncovers conserved roles of natural products in bacterial physiology.</title>
        <authorList>
            <consortium name="Agbiome Team Llc"/>
            <person name="Bleich R.M."/>
            <person name="Grubbs K.J."/>
            <person name="Santa Maria K.C."/>
            <person name="Allen S.E."/>
            <person name="Farag S."/>
            <person name="Shank E.A."/>
            <person name="Bowers A."/>
        </authorList>
    </citation>
    <scope>NUCLEOTIDE SEQUENCE [LARGE SCALE GENOMIC DNA]</scope>
    <source>
        <strain evidence="1 2">AFS060060</strain>
    </source>
</reference>
<dbReference type="EMBL" id="NVDU01000003">
    <property type="protein sequence ID" value="PFV35766.1"/>
    <property type="molecule type" value="Genomic_DNA"/>
</dbReference>
<evidence type="ECO:0000313" key="2">
    <source>
        <dbReference type="Proteomes" id="UP000223366"/>
    </source>
</evidence>
<comment type="caution">
    <text evidence="1">The sequence shown here is derived from an EMBL/GenBank/DDBJ whole genome shotgun (WGS) entry which is preliminary data.</text>
</comment>
<proteinExistence type="predicted"/>
<accession>A0A9X7GFV6</accession>
<dbReference type="Proteomes" id="UP000223366">
    <property type="component" value="Unassembled WGS sequence"/>
</dbReference>
<name>A0A9X7GFV6_BACTU</name>
<sequence>MEMISFYLSSSRYAQYMYVKKLWNQHEIKVTPDIAQFIENTCGFSRHTLKTLSTGEEELSQDLEGVCALGLVWIIYLIDSQNFDKISAIFKQIDHSISAYSS</sequence>